<evidence type="ECO:0000313" key="1">
    <source>
        <dbReference type="EMBL" id="QJA48176.1"/>
    </source>
</evidence>
<dbReference type="EMBL" id="MT144074">
    <property type="protein sequence ID" value="QJA48176.1"/>
    <property type="molecule type" value="Genomic_DNA"/>
</dbReference>
<dbReference type="AlphaFoldDB" id="A0A6H1ZJS0"/>
<sequence length="281" mass="30233">MKRFILAVIIITLAFSADCFALNLRPYMQTPPEVQVFAKRVIEDGGKVVDLEYCQKYTRLSKQLIVWSNGKFVGDANMGVKLNSGVSVQTLYDLSGNNNDATSGVTVNNQPVWTKNVQGGRAGMVFDGNDVLKKTLGAAIENPSTVIFIGKQTATNSAYKVGFDGITTNRRNLISYNTGVNGNLMLFAGASLISGFNVINVPLLLTAIFNGASSDFLKDGSSIVSGNCGAQGIDGISVGDDWDTAYPWIGSIDSIIVFNIALNSAQRQACENFVNAYYSIY</sequence>
<organism evidence="1">
    <name type="scientific">viral metagenome</name>
    <dbReference type="NCBI Taxonomy" id="1070528"/>
    <lineage>
        <taxon>unclassified sequences</taxon>
        <taxon>metagenomes</taxon>
        <taxon>organismal metagenomes</taxon>
    </lineage>
</organism>
<evidence type="ECO:0008006" key="2">
    <source>
        <dbReference type="Google" id="ProtNLM"/>
    </source>
</evidence>
<gene>
    <name evidence="1" type="ORF">TM448A00845_0014</name>
</gene>
<name>A0A6H1ZJS0_9ZZZZ</name>
<proteinExistence type="predicted"/>
<accession>A0A6H1ZJS0</accession>
<reference evidence="1" key="1">
    <citation type="submission" date="2020-03" db="EMBL/GenBank/DDBJ databases">
        <title>The deep terrestrial virosphere.</title>
        <authorList>
            <person name="Holmfeldt K."/>
            <person name="Nilsson E."/>
            <person name="Simone D."/>
            <person name="Lopez-Fernandez M."/>
            <person name="Wu X."/>
            <person name="de Brujin I."/>
            <person name="Lundin D."/>
            <person name="Andersson A."/>
            <person name="Bertilsson S."/>
            <person name="Dopson M."/>
        </authorList>
    </citation>
    <scope>NUCLEOTIDE SEQUENCE</scope>
    <source>
        <strain evidence="1">TM448A00845</strain>
    </source>
</reference>
<protein>
    <recommendedName>
        <fullName evidence="2">Lectin/glucanase superfamily protein</fullName>
    </recommendedName>
</protein>